<dbReference type="RefSeq" id="WP_191180514.1">
    <property type="nucleotide sequence ID" value="NZ_JACXXP010000024.1"/>
</dbReference>
<evidence type="ECO:0000313" key="4">
    <source>
        <dbReference type="Proteomes" id="UP000603715"/>
    </source>
</evidence>
<dbReference type="EMBL" id="JACXXP010000024">
    <property type="protein sequence ID" value="MBD3906090.1"/>
    <property type="molecule type" value="Genomic_DNA"/>
</dbReference>
<feature type="domain" description="Signal transduction histidine kinase internal region" evidence="1">
    <location>
        <begin position="34"/>
        <end position="109"/>
    </location>
</feature>
<proteinExistence type="predicted"/>
<dbReference type="InterPro" id="IPR050640">
    <property type="entry name" value="Bact_2-comp_sensor_kinase"/>
</dbReference>
<dbReference type="InterPro" id="IPR010559">
    <property type="entry name" value="Sig_transdc_His_kin_internal"/>
</dbReference>
<dbReference type="Pfam" id="PF06580">
    <property type="entry name" value="His_kinase"/>
    <property type="match status" value="1"/>
</dbReference>
<gene>
    <name evidence="2" type="ORF">IEW27_16000</name>
    <name evidence="3" type="ORF">LNP80_01715</name>
</gene>
<reference evidence="4" key="2">
    <citation type="submission" date="2023-07" db="EMBL/GenBank/DDBJ databases">
        <title>Description of novel Chryseobacterium sp. strain C-2.</title>
        <authorList>
            <person name="Saticioglu I.B."/>
        </authorList>
    </citation>
    <scope>NUCLEOTIDE SEQUENCE [LARGE SCALE GENOMIC DNA]</scope>
    <source>
        <strain evidence="4">C-2</strain>
    </source>
</reference>
<dbReference type="Proteomes" id="UP001107960">
    <property type="component" value="Unassembled WGS sequence"/>
</dbReference>
<name>A0A9Q3US16_9FLAO</name>
<keyword evidence="4" id="KW-1185">Reference proteome</keyword>
<evidence type="ECO:0000313" key="2">
    <source>
        <dbReference type="EMBL" id="MBD3906090.1"/>
    </source>
</evidence>
<evidence type="ECO:0000313" key="5">
    <source>
        <dbReference type="Proteomes" id="UP001107960"/>
    </source>
</evidence>
<dbReference type="PANTHER" id="PTHR34220:SF7">
    <property type="entry name" value="SENSOR HISTIDINE KINASE YPDA"/>
    <property type="match status" value="1"/>
</dbReference>
<dbReference type="PANTHER" id="PTHR34220">
    <property type="entry name" value="SENSOR HISTIDINE KINASE YPDA"/>
    <property type="match status" value="1"/>
</dbReference>
<dbReference type="Proteomes" id="UP000603715">
    <property type="component" value="Unassembled WGS sequence"/>
</dbReference>
<dbReference type="GO" id="GO:0000155">
    <property type="term" value="F:phosphorelay sensor kinase activity"/>
    <property type="evidence" value="ECO:0007669"/>
    <property type="project" value="InterPro"/>
</dbReference>
<dbReference type="Gene3D" id="3.30.565.10">
    <property type="entry name" value="Histidine kinase-like ATPase, C-terminal domain"/>
    <property type="match status" value="1"/>
</dbReference>
<keyword evidence="3" id="KW-0808">Transferase</keyword>
<dbReference type="AlphaFoldDB" id="A0A9Q3US16"/>
<dbReference type="EMBL" id="JAJJML010000001">
    <property type="protein sequence ID" value="MCC9032973.1"/>
    <property type="molecule type" value="Genomic_DNA"/>
</dbReference>
<accession>A0A9Q3US16</accession>
<sequence length="212" mass="24383">MTFHHFVTIQIDRNNTKLENANLKTKSAEAANLLLKQQIHPHFLFNSLSTLKVLYKQDSSLGEEYLVLLADFLRTSISDSNTVSATLKDELAILENYLNLQRMRFGDALQWEIKVNDDVFLQKQIPAFSLQPLAENAIKHNHFSLKQPLIIEVEKVDDFLVVKNSINKKKYSEYSIGTGLTNISERYQLWSGNSLYIENSGSEFIVKFQLNQ</sequence>
<protein>
    <submittedName>
        <fullName evidence="3">Histidine kinase</fullName>
    </submittedName>
</protein>
<evidence type="ECO:0000259" key="1">
    <source>
        <dbReference type="Pfam" id="PF06580"/>
    </source>
</evidence>
<dbReference type="InterPro" id="IPR036890">
    <property type="entry name" value="HATPase_C_sf"/>
</dbReference>
<reference evidence="3" key="1">
    <citation type="submission" date="2021-11" db="EMBL/GenBank/DDBJ databases">
        <title>Description of novel Chryseobacterium species.</title>
        <authorList>
            <person name="Saticioglu I.B."/>
            <person name="Ay H."/>
            <person name="Altun S."/>
            <person name="Duman M."/>
        </authorList>
    </citation>
    <scope>NUCLEOTIDE SEQUENCE</scope>
    <source>
        <strain evidence="3">C-39</strain>
    </source>
</reference>
<organism evidence="3 5">
    <name type="scientific">Chryseobacterium muglaense</name>
    <dbReference type="NCBI Taxonomy" id="2893752"/>
    <lineage>
        <taxon>Bacteria</taxon>
        <taxon>Pseudomonadati</taxon>
        <taxon>Bacteroidota</taxon>
        <taxon>Flavobacteriia</taxon>
        <taxon>Flavobacteriales</taxon>
        <taxon>Weeksellaceae</taxon>
        <taxon>Chryseobacterium group</taxon>
        <taxon>Chryseobacterium</taxon>
    </lineage>
</organism>
<dbReference type="GO" id="GO:0016020">
    <property type="term" value="C:membrane"/>
    <property type="evidence" value="ECO:0007669"/>
    <property type="project" value="InterPro"/>
</dbReference>
<keyword evidence="3" id="KW-0418">Kinase</keyword>
<evidence type="ECO:0000313" key="3">
    <source>
        <dbReference type="EMBL" id="MCC9032973.1"/>
    </source>
</evidence>
<reference evidence="2" key="3">
    <citation type="submission" date="2024-05" db="EMBL/GenBank/DDBJ databases">
        <title>Description of novel Chryseobacterium sp. strain C-2.</title>
        <authorList>
            <person name="Saticioglu I.B."/>
        </authorList>
    </citation>
    <scope>NUCLEOTIDE SEQUENCE</scope>
    <source>
        <strain evidence="2">C-2</strain>
    </source>
</reference>
<comment type="caution">
    <text evidence="3">The sequence shown here is derived from an EMBL/GenBank/DDBJ whole genome shotgun (WGS) entry which is preliminary data.</text>
</comment>